<protein>
    <submittedName>
        <fullName evidence="1">Uncharacterized protein</fullName>
    </submittedName>
</protein>
<gene>
    <name evidence="1" type="ORF">PVL29_024822</name>
</gene>
<proteinExistence type="predicted"/>
<name>A0AA38YST1_VITRO</name>
<evidence type="ECO:0000313" key="1">
    <source>
        <dbReference type="EMBL" id="KAJ9676023.1"/>
    </source>
</evidence>
<organism evidence="1 2">
    <name type="scientific">Vitis rotundifolia</name>
    <name type="common">Muscadine grape</name>
    <dbReference type="NCBI Taxonomy" id="103349"/>
    <lineage>
        <taxon>Eukaryota</taxon>
        <taxon>Viridiplantae</taxon>
        <taxon>Streptophyta</taxon>
        <taxon>Embryophyta</taxon>
        <taxon>Tracheophyta</taxon>
        <taxon>Spermatophyta</taxon>
        <taxon>Magnoliopsida</taxon>
        <taxon>eudicotyledons</taxon>
        <taxon>Gunneridae</taxon>
        <taxon>Pentapetalae</taxon>
        <taxon>rosids</taxon>
        <taxon>Vitales</taxon>
        <taxon>Vitaceae</taxon>
        <taxon>Viteae</taxon>
        <taxon>Vitis</taxon>
    </lineage>
</organism>
<dbReference type="Proteomes" id="UP001168098">
    <property type="component" value="Unassembled WGS sequence"/>
</dbReference>
<sequence>MEQCHHEVTSLFSLEKRNLFPGAPHITAMGVLVHSIIYEPLWISPLSC</sequence>
<accession>A0AA38YST1</accession>
<comment type="caution">
    <text evidence="1">The sequence shown here is derived from an EMBL/GenBank/DDBJ whole genome shotgun (WGS) entry which is preliminary data.</text>
</comment>
<dbReference type="AlphaFoldDB" id="A0AA38YST1"/>
<evidence type="ECO:0000313" key="2">
    <source>
        <dbReference type="Proteomes" id="UP001168098"/>
    </source>
</evidence>
<reference evidence="1 2" key="1">
    <citation type="journal article" date="2023" name="BMC Biotechnol.">
        <title>Vitis rotundifolia cv Carlos genome sequencing.</title>
        <authorList>
            <person name="Huff M."/>
            <person name="Hulse-Kemp A."/>
            <person name="Scheffler B."/>
            <person name="Youngblood R."/>
            <person name="Simpson S."/>
            <person name="Babiker E."/>
            <person name="Staton M."/>
        </authorList>
    </citation>
    <scope>NUCLEOTIDE SEQUENCE [LARGE SCALE GENOMIC DNA]</scope>
    <source>
        <tissue evidence="1">Leaf</tissue>
    </source>
</reference>
<keyword evidence="2" id="KW-1185">Reference proteome</keyword>
<dbReference type="EMBL" id="JARBHA010000018">
    <property type="protein sequence ID" value="KAJ9676023.1"/>
    <property type="molecule type" value="Genomic_DNA"/>
</dbReference>